<accession>A0A3D8M2L2</accession>
<dbReference type="Gene3D" id="1.10.357.10">
    <property type="entry name" value="Tetracycline Repressor, domain 2"/>
    <property type="match status" value="1"/>
</dbReference>
<dbReference type="SUPFAM" id="SSF48498">
    <property type="entry name" value="Tetracyclin repressor-like, C-terminal domain"/>
    <property type="match status" value="1"/>
</dbReference>
<sequence length="191" mass="22189">MPRTALYDLNAVLEQAVSIFLEHSFYGASMDEIIARTEFNRRGFYLEFGSKQHFLYRVLEHYQQYQLFPIISEMELQPGIESIQRFFKRYIELIHQRGCLLINSVTELGRQDPVIRDMGRHYLDRLQFDFIGCLEKAQHQGMVMPDINLESAALQLTSYVQGFAVNSILADSALEMELATHTLLHPLLTNK</sequence>
<dbReference type="Proteomes" id="UP000256561">
    <property type="component" value="Unassembled WGS sequence"/>
</dbReference>
<dbReference type="Pfam" id="PF16925">
    <property type="entry name" value="TetR_C_13"/>
    <property type="match status" value="1"/>
</dbReference>
<evidence type="ECO:0000256" key="3">
    <source>
        <dbReference type="ARBA" id="ARBA00023163"/>
    </source>
</evidence>
<dbReference type="GO" id="GO:0003677">
    <property type="term" value="F:DNA binding"/>
    <property type="evidence" value="ECO:0007669"/>
    <property type="project" value="UniProtKB-KW"/>
</dbReference>
<keyword evidence="3" id="KW-0804">Transcription</keyword>
<keyword evidence="1" id="KW-0805">Transcription regulation</keyword>
<feature type="domain" description="Tetracyclin repressor-like C-terminal" evidence="5">
    <location>
        <begin position="79"/>
        <end position="182"/>
    </location>
</feature>
<evidence type="ECO:0000313" key="7">
    <source>
        <dbReference type="Proteomes" id="UP000256561"/>
    </source>
</evidence>
<evidence type="ECO:0000256" key="1">
    <source>
        <dbReference type="ARBA" id="ARBA00023015"/>
    </source>
</evidence>
<dbReference type="Gene3D" id="1.10.10.60">
    <property type="entry name" value="Homeodomain-like"/>
    <property type="match status" value="1"/>
</dbReference>
<organism evidence="6 7">
    <name type="scientific">Alteromonas aestuariivivens</name>
    <dbReference type="NCBI Taxonomy" id="1938339"/>
    <lineage>
        <taxon>Bacteria</taxon>
        <taxon>Pseudomonadati</taxon>
        <taxon>Pseudomonadota</taxon>
        <taxon>Gammaproteobacteria</taxon>
        <taxon>Alteromonadales</taxon>
        <taxon>Alteromonadaceae</taxon>
        <taxon>Alteromonas/Salinimonas group</taxon>
        <taxon>Alteromonas</taxon>
    </lineage>
</organism>
<dbReference type="InterPro" id="IPR001647">
    <property type="entry name" value="HTH_TetR"/>
</dbReference>
<feature type="domain" description="HTH tetR-type" evidence="4">
    <location>
        <begin position="13"/>
        <end position="55"/>
    </location>
</feature>
<dbReference type="PANTHER" id="PTHR47506">
    <property type="entry name" value="TRANSCRIPTIONAL REGULATORY PROTEIN"/>
    <property type="match status" value="1"/>
</dbReference>
<comment type="caution">
    <text evidence="6">The sequence shown here is derived from an EMBL/GenBank/DDBJ whole genome shotgun (WGS) entry which is preliminary data.</text>
</comment>
<dbReference type="InterPro" id="IPR036271">
    <property type="entry name" value="Tet_transcr_reg_TetR-rel_C_sf"/>
</dbReference>
<dbReference type="AlphaFoldDB" id="A0A3D8M2L2"/>
<dbReference type="Pfam" id="PF00440">
    <property type="entry name" value="TetR_N"/>
    <property type="match status" value="1"/>
</dbReference>
<dbReference type="InterPro" id="IPR009057">
    <property type="entry name" value="Homeodomain-like_sf"/>
</dbReference>
<proteinExistence type="predicted"/>
<protein>
    <submittedName>
        <fullName evidence="6">TetR/AcrR family transcriptional regulator</fullName>
    </submittedName>
</protein>
<reference evidence="7" key="1">
    <citation type="submission" date="2018-08" db="EMBL/GenBank/DDBJ databases">
        <authorList>
            <person name="Zhang J."/>
            <person name="Du Z.-J."/>
        </authorList>
    </citation>
    <scope>NUCLEOTIDE SEQUENCE [LARGE SCALE GENOMIC DNA]</scope>
    <source>
        <strain evidence="7">KCTC 52655</strain>
    </source>
</reference>
<dbReference type="RefSeq" id="WP_115594512.1">
    <property type="nucleotide sequence ID" value="NZ_QRHA01000017.1"/>
</dbReference>
<dbReference type="PANTHER" id="PTHR47506:SF1">
    <property type="entry name" value="HTH-TYPE TRANSCRIPTIONAL REGULATOR YJDC"/>
    <property type="match status" value="1"/>
</dbReference>
<dbReference type="InterPro" id="IPR011075">
    <property type="entry name" value="TetR_C"/>
</dbReference>
<keyword evidence="2" id="KW-0238">DNA-binding</keyword>
<dbReference type="SUPFAM" id="SSF46689">
    <property type="entry name" value="Homeodomain-like"/>
    <property type="match status" value="1"/>
</dbReference>
<evidence type="ECO:0000313" key="6">
    <source>
        <dbReference type="EMBL" id="RDV23943.1"/>
    </source>
</evidence>
<dbReference type="EMBL" id="QRHA01000017">
    <property type="protein sequence ID" value="RDV23943.1"/>
    <property type="molecule type" value="Genomic_DNA"/>
</dbReference>
<evidence type="ECO:0000259" key="4">
    <source>
        <dbReference type="Pfam" id="PF00440"/>
    </source>
</evidence>
<evidence type="ECO:0000256" key="2">
    <source>
        <dbReference type="ARBA" id="ARBA00023125"/>
    </source>
</evidence>
<evidence type="ECO:0000259" key="5">
    <source>
        <dbReference type="Pfam" id="PF16925"/>
    </source>
</evidence>
<name>A0A3D8M2L2_9ALTE</name>
<keyword evidence="7" id="KW-1185">Reference proteome</keyword>
<dbReference type="OrthoDB" id="270177at2"/>
<gene>
    <name evidence="6" type="ORF">DXV75_16390</name>
</gene>